<reference evidence="2" key="1">
    <citation type="submission" date="2016-11" db="EMBL/GenBank/DDBJ databases">
        <authorList>
            <person name="Varghese N."/>
            <person name="Submissions S."/>
        </authorList>
    </citation>
    <scope>NUCLEOTIDE SEQUENCE [LARGE SCALE GENOMIC DNA]</scope>
    <source>
        <strain evidence="2">DSM 26884</strain>
    </source>
</reference>
<evidence type="ECO:0000313" key="2">
    <source>
        <dbReference type="Proteomes" id="UP000184192"/>
    </source>
</evidence>
<dbReference type="RefSeq" id="WP_025833259.1">
    <property type="nucleotide sequence ID" value="NZ_CAMQWZ010000008.1"/>
</dbReference>
<dbReference type="Proteomes" id="UP000184192">
    <property type="component" value="Unassembled WGS sequence"/>
</dbReference>
<accession>A0A1M6GBM6</accession>
<dbReference type="GO" id="GO:0016740">
    <property type="term" value="F:transferase activity"/>
    <property type="evidence" value="ECO:0007669"/>
    <property type="project" value="UniProtKB-KW"/>
</dbReference>
<dbReference type="GeneID" id="92712605"/>
<sequence length="379" mass="44387">MKALFLVFYGFQEYNGISKKIRYQISALEKCGMDVRTCYYEVTPNGGRQWMINDEVLVDLGKGMIAKLKKRISFHAIIRYIIKEKIPFVYIRSYHNANPFTIHFVKALKNHGVKIFLEIPTYPYDQEYFSIKEKIELYTDKLFRHAFCKYIDAIITYSNDTEIFGKRTIRLSNGIDFNHIPLRNSIRNINNELHLIGVAEIHFWHGFDRLIKGLGEYYNNNPEYKVYFHLVGNMSGKREQDEILTPIKKYGLKPYVILYGAKHGEELNELFNHADFAIGSLGRHRSGIYNIKTLKNREYAARGFAFAYSETDDDFDQMPYVLKLPADESPINIPQLITFCRSQAMLPSEIRASIHHLSWEEQMKKIYEDACLNHTITKL</sequence>
<gene>
    <name evidence="1" type="ORF">SAMN05444350_114108</name>
</gene>
<keyword evidence="1" id="KW-0808">Transferase</keyword>
<dbReference type="AlphaFoldDB" id="A0A1M6GBM6"/>
<dbReference type="Gene3D" id="3.40.50.2000">
    <property type="entry name" value="Glycogen Phosphorylase B"/>
    <property type="match status" value="2"/>
</dbReference>
<dbReference type="eggNOG" id="COG0438">
    <property type="taxonomic scope" value="Bacteria"/>
</dbReference>
<keyword evidence="2" id="KW-1185">Reference proteome</keyword>
<proteinExistence type="predicted"/>
<dbReference type="EMBL" id="FQZN01000014">
    <property type="protein sequence ID" value="SHJ07325.1"/>
    <property type="molecule type" value="Genomic_DNA"/>
</dbReference>
<evidence type="ECO:0000313" key="1">
    <source>
        <dbReference type="EMBL" id="SHJ07325.1"/>
    </source>
</evidence>
<organism evidence="1 2">
    <name type="scientific">Bacteroides stercorirosoris</name>
    <dbReference type="NCBI Taxonomy" id="871324"/>
    <lineage>
        <taxon>Bacteria</taxon>
        <taxon>Pseudomonadati</taxon>
        <taxon>Bacteroidota</taxon>
        <taxon>Bacteroidia</taxon>
        <taxon>Bacteroidales</taxon>
        <taxon>Bacteroidaceae</taxon>
        <taxon>Bacteroides</taxon>
    </lineage>
</organism>
<protein>
    <submittedName>
        <fullName evidence="1">Glycosyltransferase involved in cell wall bisynthesis</fullName>
    </submittedName>
</protein>
<name>A0A1M6GBM6_9BACE</name>
<dbReference type="SUPFAM" id="SSF53756">
    <property type="entry name" value="UDP-Glycosyltransferase/glycogen phosphorylase"/>
    <property type="match status" value="1"/>
</dbReference>